<dbReference type="InterPro" id="IPR024700">
    <property type="entry name" value="UCP020217"/>
</dbReference>
<dbReference type="InterPro" id="IPR041633">
    <property type="entry name" value="Polbeta"/>
</dbReference>
<proteinExistence type="predicted"/>
<accession>A0A3G2R346</accession>
<dbReference type="AlphaFoldDB" id="A0A3G2R346"/>
<dbReference type="PIRSF" id="PIRSF020217">
    <property type="entry name" value="UCP020217"/>
    <property type="match status" value="1"/>
</dbReference>
<dbReference type="GO" id="GO:0016740">
    <property type="term" value="F:transferase activity"/>
    <property type="evidence" value="ECO:0007669"/>
    <property type="project" value="UniProtKB-KW"/>
</dbReference>
<protein>
    <submittedName>
        <fullName evidence="2">Nucleotidyltransferase domain-containing protein</fullName>
    </submittedName>
</protein>
<keyword evidence="2" id="KW-0808">Transferase</keyword>
<dbReference type="EMBL" id="CP033169">
    <property type="protein sequence ID" value="AYO29926.1"/>
    <property type="molecule type" value="Genomic_DNA"/>
</dbReference>
<dbReference type="CDD" id="cd05403">
    <property type="entry name" value="NT_KNTase_like"/>
    <property type="match status" value="1"/>
</dbReference>
<dbReference type="KEGG" id="bacg:D2962_04285"/>
<dbReference type="InterPro" id="IPR043519">
    <property type="entry name" value="NT_sf"/>
</dbReference>
<gene>
    <name evidence="2" type="ORF">D2962_04285</name>
</gene>
<dbReference type="Proteomes" id="UP000280960">
    <property type="component" value="Chromosome"/>
</dbReference>
<keyword evidence="3" id="KW-1185">Reference proteome</keyword>
<evidence type="ECO:0000313" key="2">
    <source>
        <dbReference type="EMBL" id="AYO29926.1"/>
    </source>
</evidence>
<sequence>MPSTEMASYREYMKKMIDIEKQKLNMRYEKAWEVAKQIACLLRQKYSAKKVWVFGSLAKKEMFNPWSDIDIAVEGIPHELYYKAIAEVISLSPEYKIDIVDIWDCSPLFRENIQKEGILI</sequence>
<feature type="domain" description="Polymerase beta nucleotidyltransferase" evidence="1">
    <location>
        <begin position="36"/>
        <end position="120"/>
    </location>
</feature>
<dbReference type="Pfam" id="PF18765">
    <property type="entry name" value="Polbeta"/>
    <property type="match status" value="1"/>
</dbReference>
<name>A0A3G2R346_9FIRM</name>
<reference evidence="2 3" key="1">
    <citation type="submission" date="2018-10" db="EMBL/GenBank/DDBJ databases">
        <authorList>
            <person name="Zhang X."/>
        </authorList>
    </citation>
    <scope>NUCLEOTIDE SEQUENCE [LARGE SCALE GENOMIC DNA]</scope>
    <source>
        <strain evidence="2 3">SK-G1</strain>
    </source>
</reference>
<dbReference type="SUPFAM" id="SSF81301">
    <property type="entry name" value="Nucleotidyltransferase"/>
    <property type="match status" value="1"/>
</dbReference>
<organism evidence="2 3">
    <name type="scientific">Biomaibacter acetigenes</name>
    <dbReference type="NCBI Taxonomy" id="2316383"/>
    <lineage>
        <taxon>Bacteria</taxon>
        <taxon>Bacillati</taxon>
        <taxon>Bacillota</taxon>
        <taxon>Clostridia</taxon>
        <taxon>Thermosediminibacterales</taxon>
        <taxon>Tepidanaerobacteraceae</taxon>
        <taxon>Biomaibacter</taxon>
    </lineage>
</organism>
<dbReference type="RefSeq" id="WP_120765280.1">
    <property type="nucleotide sequence ID" value="NZ_CP033169.1"/>
</dbReference>
<evidence type="ECO:0000313" key="3">
    <source>
        <dbReference type="Proteomes" id="UP000280960"/>
    </source>
</evidence>
<evidence type="ECO:0000259" key="1">
    <source>
        <dbReference type="Pfam" id="PF18765"/>
    </source>
</evidence>
<dbReference type="Gene3D" id="3.30.460.10">
    <property type="entry name" value="Beta Polymerase, domain 2"/>
    <property type="match status" value="1"/>
</dbReference>